<dbReference type="GeneID" id="108665140"/>
<accession>A0A8B7N1C9</accession>
<feature type="signal peptide" evidence="1">
    <location>
        <begin position="1"/>
        <end position="21"/>
    </location>
</feature>
<evidence type="ECO:0000313" key="3">
    <source>
        <dbReference type="RefSeq" id="XP_018007355.1"/>
    </source>
</evidence>
<dbReference type="RefSeq" id="XP_018007355.1">
    <property type="nucleotide sequence ID" value="XM_018151866.2"/>
</dbReference>
<sequence length="157" mass="16431">MKSVGLVLLLAATFACSSVEGANECTTALYSKLRNAAFNSAFSACMSDPAGKAALTAIVGNYGCGGYTFTVGDRKCEVGAAPFMKCVAGKLGYLKADGSIDNTKILALYKTWATSDPKCKVAQYDSAVKKCGTTINNYAFLAKADCISTMADHPYLV</sequence>
<evidence type="ECO:0000256" key="1">
    <source>
        <dbReference type="SAM" id="SignalP"/>
    </source>
</evidence>
<dbReference type="AlphaFoldDB" id="A0A8B7N1C9"/>
<gene>
    <name evidence="3" type="primary">LOC108665140</name>
</gene>
<keyword evidence="2" id="KW-1185">Reference proteome</keyword>
<dbReference type="InterPro" id="IPR036728">
    <property type="entry name" value="PBP_GOBP_sf"/>
</dbReference>
<proteinExistence type="predicted"/>
<protein>
    <submittedName>
        <fullName evidence="3">Uncharacterized protein LOC108665140</fullName>
    </submittedName>
</protein>
<dbReference type="PROSITE" id="PS51257">
    <property type="entry name" value="PROKAR_LIPOPROTEIN"/>
    <property type="match status" value="1"/>
</dbReference>
<organism evidence="2 3">
    <name type="scientific">Hyalella azteca</name>
    <name type="common">Amphipod</name>
    <dbReference type="NCBI Taxonomy" id="294128"/>
    <lineage>
        <taxon>Eukaryota</taxon>
        <taxon>Metazoa</taxon>
        <taxon>Ecdysozoa</taxon>
        <taxon>Arthropoda</taxon>
        <taxon>Crustacea</taxon>
        <taxon>Multicrustacea</taxon>
        <taxon>Malacostraca</taxon>
        <taxon>Eumalacostraca</taxon>
        <taxon>Peracarida</taxon>
        <taxon>Amphipoda</taxon>
        <taxon>Senticaudata</taxon>
        <taxon>Talitrida</taxon>
        <taxon>Talitroidea</taxon>
        <taxon>Hyalellidae</taxon>
        <taxon>Hyalella</taxon>
    </lineage>
</organism>
<evidence type="ECO:0000313" key="2">
    <source>
        <dbReference type="Proteomes" id="UP000694843"/>
    </source>
</evidence>
<dbReference type="SUPFAM" id="SSF47565">
    <property type="entry name" value="Insect pheromone/odorant-binding proteins"/>
    <property type="match status" value="1"/>
</dbReference>
<keyword evidence="1" id="KW-0732">Signal</keyword>
<reference evidence="3" key="1">
    <citation type="submission" date="2025-08" db="UniProtKB">
        <authorList>
            <consortium name="RefSeq"/>
        </authorList>
    </citation>
    <scope>IDENTIFICATION</scope>
    <source>
        <tissue evidence="3">Whole organism</tissue>
    </source>
</reference>
<name>A0A8B7N1C9_HYAAZ</name>
<dbReference type="KEGG" id="hazt:108665140"/>
<feature type="chain" id="PRO_5033997065" evidence="1">
    <location>
        <begin position="22"/>
        <end position="157"/>
    </location>
</feature>
<dbReference type="Proteomes" id="UP000694843">
    <property type="component" value="Unplaced"/>
</dbReference>
<dbReference type="GO" id="GO:0005549">
    <property type="term" value="F:odorant binding"/>
    <property type="evidence" value="ECO:0007669"/>
    <property type="project" value="InterPro"/>
</dbReference>